<evidence type="ECO:0000256" key="4">
    <source>
        <dbReference type="ARBA" id="ARBA00022737"/>
    </source>
</evidence>
<dbReference type="NCBIfam" id="TIGR01348">
    <property type="entry name" value="PDHac_trf_long"/>
    <property type="match status" value="1"/>
</dbReference>
<keyword evidence="14" id="KW-1185">Reference proteome</keyword>
<dbReference type="SUPFAM" id="SSF51230">
    <property type="entry name" value="Single hybrid motif"/>
    <property type="match status" value="2"/>
</dbReference>
<dbReference type="FunFam" id="3.30.559.10:FF:000004">
    <property type="entry name" value="Acetyltransferase component of pyruvate dehydrogenase complex"/>
    <property type="match status" value="1"/>
</dbReference>
<feature type="domain" description="Lipoyl-binding" evidence="11">
    <location>
        <begin position="134"/>
        <end position="208"/>
    </location>
</feature>
<comment type="cofactor">
    <cofactor evidence="9">
        <name>(R)-lipoate</name>
        <dbReference type="ChEBI" id="CHEBI:83088"/>
    </cofactor>
    <text evidence="9">Binds 2 lipoyl cofactors covalently.</text>
</comment>
<dbReference type="InterPro" id="IPR004167">
    <property type="entry name" value="PSBD"/>
</dbReference>
<dbReference type="Proteomes" id="UP000578091">
    <property type="component" value="Unassembled WGS sequence"/>
</dbReference>
<evidence type="ECO:0000256" key="10">
    <source>
        <dbReference type="SAM" id="MobiDB-lite"/>
    </source>
</evidence>
<feature type="compositionally biased region" description="Low complexity" evidence="10">
    <location>
        <begin position="215"/>
        <end position="230"/>
    </location>
</feature>
<dbReference type="PROSITE" id="PS51826">
    <property type="entry name" value="PSBD"/>
    <property type="match status" value="1"/>
</dbReference>
<dbReference type="AlphaFoldDB" id="A0A853J9Z7"/>
<evidence type="ECO:0000256" key="3">
    <source>
        <dbReference type="ARBA" id="ARBA00022679"/>
    </source>
</evidence>
<dbReference type="InterPro" id="IPR036625">
    <property type="entry name" value="E3-bd_dom_sf"/>
</dbReference>
<keyword evidence="5 9" id="KW-0450">Lipoyl</keyword>
<keyword evidence="3 9" id="KW-0808">Transferase</keyword>
<dbReference type="EMBL" id="JACCKA010000029">
    <property type="protein sequence ID" value="NZA25602.1"/>
    <property type="molecule type" value="Genomic_DNA"/>
</dbReference>
<dbReference type="PROSITE" id="PS50968">
    <property type="entry name" value="BIOTINYL_LIPOYL"/>
    <property type="match status" value="2"/>
</dbReference>
<evidence type="ECO:0000259" key="12">
    <source>
        <dbReference type="PROSITE" id="PS51826"/>
    </source>
</evidence>
<evidence type="ECO:0000256" key="1">
    <source>
        <dbReference type="ARBA" id="ARBA00007317"/>
    </source>
</evidence>
<feature type="compositionally biased region" description="Low complexity" evidence="10">
    <location>
        <begin position="114"/>
        <end position="129"/>
    </location>
</feature>
<dbReference type="PANTHER" id="PTHR43178:SF2">
    <property type="entry name" value="DIHYDROLIPOYLLYSINE-RESIDUE ACETYLTRANSFERASE COMPONENT OF PYRUVATE DEHYDROGENASE COMPLEX"/>
    <property type="match status" value="1"/>
</dbReference>
<keyword evidence="4" id="KW-0677">Repeat</keyword>
<dbReference type="GO" id="GO:0045254">
    <property type="term" value="C:pyruvate dehydrogenase complex"/>
    <property type="evidence" value="ECO:0007669"/>
    <property type="project" value="UniProtKB-UniRule"/>
</dbReference>
<evidence type="ECO:0000313" key="13">
    <source>
        <dbReference type="EMBL" id="NZA25602.1"/>
    </source>
</evidence>
<dbReference type="SUPFAM" id="SSF47005">
    <property type="entry name" value="Peripheral subunit-binding domain of 2-oxo acid dehydrogenase complex"/>
    <property type="match status" value="1"/>
</dbReference>
<dbReference type="Gene3D" id="3.30.559.10">
    <property type="entry name" value="Chloramphenicol acetyltransferase-like domain"/>
    <property type="match status" value="1"/>
</dbReference>
<dbReference type="GO" id="GO:0006086">
    <property type="term" value="P:pyruvate decarboxylation to acetyl-CoA"/>
    <property type="evidence" value="ECO:0007669"/>
    <property type="project" value="UniProtKB-UniRule"/>
</dbReference>
<evidence type="ECO:0000256" key="9">
    <source>
        <dbReference type="RuleBase" id="RU361137"/>
    </source>
</evidence>
<evidence type="ECO:0000259" key="11">
    <source>
        <dbReference type="PROSITE" id="PS50968"/>
    </source>
</evidence>
<dbReference type="SUPFAM" id="SSF52777">
    <property type="entry name" value="CoA-dependent acyltransferases"/>
    <property type="match status" value="1"/>
</dbReference>
<reference evidence="13 14" key="1">
    <citation type="submission" date="2020-07" db="EMBL/GenBank/DDBJ databases">
        <title>Luteimonas sp. SJ-92.</title>
        <authorList>
            <person name="Huang X.-X."/>
            <person name="Xu L."/>
            <person name="Sun J.-Q."/>
        </authorList>
    </citation>
    <scope>NUCLEOTIDE SEQUENCE [LARGE SCALE GENOMIC DNA]</scope>
    <source>
        <strain evidence="13 14">SJ-92</strain>
    </source>
</reference>
<dbReference type="Pfam" id="PF00198">
    <property type="entry name" value="2-oxoacid_dh"/>
    <property type="match status" value="1"/>
</dbReference>
<comment type="catalytic activity">
    <reaction evidence="8 9">
        <text>N(6)-[(R)-dihydrolipoyl]-L-lysyl-[protein] + acetyl-CoA = N(6)-[(R)-S(8)-acetyldihydrolipoyl]-L-lysyl-[protein] + CoA</text>
        <dbReference type="Rhea" id="RHEA:17017"/>
        <dbReference type="Rhea" id="RHEA-COMP:10475"/>
        <dbReference type="Rhea" id="RHEA-COMP:10478"/>
        <dbReference type="ChEBI" id="CHEBI:57287"/>
        <dbReference type="ChEBI" id="CHEBI:57288"/>
        <dbReference type="ChEBI" id="CHEBI:83100"/>
        <dbReference type="ChEBI" id="CHEBI:83111"/>
        <dbReference type="EC" id="2.3.1.12"/>
    </reaction>
</comment>
<dbReference type="GO" id="GO:0005737">
    <property type="term" value="C:cytoplasm"/>
    <property type="evidence" value="ECO:0007669"/>
    <property type="project" value="TreeGrafter"/>
</dbReference>
<dbReference type="GO" id="GO:0004742">
    <property type="term" value="F:dihydrolipoyllysine-residue acetyltransferase activity"/>
    <property type="evidence" value="ECO:0007669"/>
    <property type="project" value="UniProtKB-UniRule"/>
</dbReference>
<proteinExistence type="inferred from homology"/>
<comment type="function">
    <text evidence="7">The pyruvate dehydrogenase complex catalyzes the overall conversion of pyruvate to acetyl-CoA and CO(2). It contains multiple copies of three enzymatic components: pyruvate dehydrogenase (E1), dihydrolipoamide acetyltransferase (E2) and lipoamide dehydrogenase (E3).</text>
</comment>
<evidence type="ECO:0000256" key="2">
    <source>
        <dbReference type="ARBA" id="ARBA00011484"/>
    </source>
</evidence>
<comment type="subunit">
    <text evidence="2 9">Forms a 24-polypeptide structural core with octahedral symmetry.</text>
</comment>
<dbReference type="Gene3D" id="2.40.50.100">
    <property type="match status" value="2"/>
</dbReference>
<dbReference type="PANTHER" id="PTHR43178">
    <property type="entry name" value="DIHYDROLIPOAMIDE ACETYLTRANSFERASE COMPONENT OF PYRUVATE DEHYDROGENASE COMPLEX"/>
    <property type="match status" value="1"/>
</dbReference>
<evidence type="ECO:0000256" key="7">
    <source>
        <dbReference type="ARBA" id="ARBA00025211"/>
    </source>
</evidence>
<dbReference type="FunFam" id="2.40.50.100:FF:000009">
    <property type="entry name" value="Acetyltransferase component of pyruvate dehydrogenase complex"/>
    <property type="match status" value="2"/>
</dbReference>
<keyword evidence="6 9" id="KW-0012">Acyltransferase</keyword>
<dbReference type="InterPro" id="IPR050743">
    <property type="entry name" value="2-oxoacid_DH_E2_comp"/>
</dbReference>
<comment type="similarity">
    <text evidence="1 9">Belongs to the 2-oxoacid dehydrogenase family.</text>
</comment>
<comment type="caution">
    <text evidence="13">The sequence shown here is derived from an EMBL/GenBank/DDBJ whole genome shotgun (WGS) entry which is preliminary data.</text>
</comment>
<dbReference type="RefSeq" id="WP_180677399.1">
    <property type="nucleotide sequence ID" value="NZ_JACCKA010000029.1"/>
</dbReference>
<feature type="compositionally biased region" description="Basic and acidic residues" evidence="10">
    <location>
        <begin position="100"/>
        <end position="113"/>
    </location>
</feature>
<dbReference type="InterPro" id="IPR003016">
    <property type="entry name" value="2-oxoA_DH_lipoyl-BS"/>
</dbReference>
<feature type="region of interest" description="Disordered" evidence="10">
    <location>
        <begin position="209"/>
        <end position="268"/>
    </location>
</feature>
<dbReference type="Pfam" id="PF02817">
    <property type="entry name" value="E3_binding"/>
    <property type="match status" value="1"/>
</dbReference>
<dbReference type="InterPro" id="IPR001078">
    <property type="entry name" value="2-oxoacid_DH_actylTfrase"/>
</dbReference>
<dbReference type="EC" id="2.3.1.12" evidence="9"/>
<protein>
    <recommendedName>
        <fullName evidence="9">Acetyltransferase component of pyruvate dehydrogenase complex</fullName>
        <ecNumber evidence="9">2.3.1.12</ecNumber>
    </recommendedName>
</protein>
<dbReference type="InterPro" id="IPR000089">
    <property type="entry name" value="Biotin_lipoyl"/>
</dbReference>
<feature type="region of interest" description="Disordered" evidence="10">
    <location>
        <begin position="81"/>
        <end position="129"/>
    </location>
</feature>
<dbReference type="Gene3D" id="4.10.320.10">
    <property type="entry name" value="E3-binding domain"/>
    <property type="match status" value="1"/>
</dbReference>
<organism evidence="13 14">
    <name type="scientific">Luteimonas salinisoli</name>
    <dbReference type="NCBI Taxonomy" id="2752307"/>
    <lineage>
        <taxon>Bacteria</taxon>
        <taxon>Pseudomonadati</taxon>
        <taxon>Pseudomonadota</taxon>
        <taxon>Gammaproteobacteria</taxon>
        <taxon>Lysobacterales</taxon>
        <taxon>Lysobacteraceae</taxon>
        <taxon>Luteimonas</taxon>
    </lineage>
</organism>
<accession>A0A853J9Z7</accession>
<evidence type="ECO:0000256" key="8">
    <source>
        <dbReference type="ARBA" id="ARBA00048370"/>
    </source>
</evidence>
<dbReference type="InterPro" id="IPR011053">
    <property type="entry name" value="Single_hybrid_motif"/>
</dbReference>
<gene>
    <name evidence="13" type="primary">aceF</name>
    <name evidence="13" type="ORF">H0E84_04340</name>
</gene>
<sequence>MADLKEARVPDIGGYDDVPVIEVLVSVGDRVEADQGLVTLESDKATMEVPAPFAGVIRELKVGVGDKVAEGSVVAMVEDADAKAGPAKSGGSEGGGGKAASDDDSGKPDEPRRQQAPAADGSAAAAPVASSGGVQDALVPDIGDFDDVPVIEVLVSVGDRVEADQGLVTLESDKATMEVPAPFAGVVRELKVGVGDKVSEGSVVARIEGEGEGGASRPAPAQPEAAAPADATDDTAAEPASPGRRPDGIAEASMQRRVPGSGEPPVRFDADAVMPEKVPYASPAVRLFARELGVDLARMTGSARGGRITREDVQQFVKGVMRGGGAPAAAGAGAAGGGLNLLPWPKVDFSKFGAVEEKPLSRIQKISGANLARNWAMIPHVTQHDDADITELEALRVALNKENEKAGIKLTMLAFLMKASVAALQKYPQFNASLDAAGETLTLKKYFHVGFAADTPGGLVVPVVRDVDRKGVIEIAQETSALAKKARDGKLGPADMQGGCFSISSLGGIGGTSFTPIVNAPEVAILGVSKSAMKPVWDGKTFQPRLLLPLSLSYDHRVIDGAAAARFTAHLAQLLGDMRRVLL</sequence>
<dbReference type="Pfam" id="PF00364">
    <property type="entry name" value="Biotin_lipoyl"/>
    <property type="match status" value="2"/>
</dbReference>
<evidence type="ECO:0000256" key="6">
    <source>
        <dbReference type="ARBA" id="ARBA00023315"/>
    </source>
</evidence>
<dbReference type="GO" id="GO:0031405">
    <property type="term" value="F:lipoic acid binding"/>
    <property type="evidence" value="ECO:0007669"/>
    <property type="project" value="TreeGrafter"/>
</dbReference>
<evidence type="ECO:0000256" key="5">
    <source>
        <dbReference type="ARBA" id="ARBA00022823"/>
    </source>
</evidence>
<dbReference type="CDD" id="cd06849">
    <property type="entry name" value="lipoyl_domain"/>
    <property type="match status" value="2"/>
</dbReference>
<dbReference type="InterPro" id="IPR006256">
    <property type="entry name" value="AcTrfase_Pyrv_DH_cplx"/>
</dbReference>
<feature type="domain" description="Lipoyl-binding" evidence="11">
    <location>
        <begin position="4"/>
        <end position="78"/>
    </location>
</feature>
<dbReference type="InterPro" id="IPR023213">
    <property type="entry name" value="CAT-like_dom_sf"/>
</dbReference>
<feature type="domain" description="Peripheral subunit-binding (PSBD)" evidence="12">
    <location>
        <begin position="280"/>
        <end position="317"/>
    </location>
</feature>
<evidence type="ECO:0000313" key="14">
    <source>
        <dbReference type="Proteomes" id="UP000578091"/>
    </source>
</evidence>
<dbReference type="PROSITE" id="PS00189">
    <property type="entry name" value="LIPOYL"/>
    <property type="match status" value="2"/>
</dbReference>
<name>A0A853J9Z7_9GAMM</name>